<dbReference type="Proteomes" id="UP000822688">
    <property type="component" value="Chromosome V"/>
</dbReference>
<comment type="caution">
    <text evidence="1">The sequence shown here is derived from an EMBL/GenBank/DDBJ whole genome shotgun (WGS) entry which is preliminary data.</text>
</comment>
<protein>
    <submittedName>
        <fullName evidence="1">Uncharacterized protein</fullName>
    </submittedName>
</protein>
<accession>A0A8T0HT93</accession>
<sequence>MQAFGIMLKNFSLCLQNFILADLTMCTSILLAWYSIDFNCVNKEPIRCFHGWFKMTDPVEKFVVRERDMSTEKNAISFEAQGCSNEKTVADNIMFTVLLPASPRPVPDEVEPHSPKDLFQEEELEKAEDLRKRKRIKRERNLSLRGRKCQIVIGGTLRADDKAADDVVPCGTDLIEEDVGDPQTNVANLHKDVADPQKDVKTL</sequence>
<evidence type="ECO:0000313" key="2">
    <source>
        <dbReference type="Proteomes" id="UP000822688"/>
    </source>
</evidence>
<organism evidence="1 2">
    <name type="scientific">Ceratodon purpureus</name>
    <name type="common">Fire moss</name>
    <name type="synonym">Dicranum purpureum</name>
    <dbReference type="NCBI Taxonomy" id="3225"/>
    <lineage>
        <taxon>Eukaryota</taxon>
        <taxon>Viridiplantae</taxon>
        <taxon>Streptophyta</taxon>
        <taxon>Embryophyta</taxon>
        <taxon>Bryophyta</taxon>
        <taxon>Bryophytina</taxon>
        <taxon>Bryopsida</taxon>
        <taxon>Dicranidae</taxon>
        <taxon>Pseudoditrichales</taxon>
        <taxon>Ditrichaceae</taxon>
        <taxon>Ceratodon</taxon>
    </lineage>
</organism>
<dbReference type="EMBL" id="CM026426">
    <property type="protein sequence ID" value="KAG0574174.1"/>
    <property type="molecule type" value="Genomic_DNA"/>
</dbReference>
<proteinExistence type="predicted"/>
<reference evidence="1" key="1">
    <citation type="submission" date="2020-06" db="EMBL/GenBank/DDBJ databases">
        <title>WGS assembly of Ceratodon purpureus strain R40.</title>
        <authorList>
            <person name="Carey S.B."/>
            <person name="Jenkins J."/>
            <person name="Shu S."/>
            <person name="Lovell J.T."/>
            <person name="Sreedasyam A."/>
            <person name="Maumus F."/>
            <person name="Tiley G.P."/>
            <person name="Fernandez-Pozo N."/>
            <person name="Barry K."/>
            <person name="Chen C."/>
            <person name="Wang M."/>
            <person name="Lipzen A."/>
            <person name="Daum C."/>
            <person name="Saski C.A."/>
            <person name="Payton A.C."/>
            <person name="Mcbreen J.C."/>
            <person name="Conrad R.E."/>
            <person name="Kollar L.M."/>
            <person name="Olsson S."/>
            <person name="Huttunen S."/>
            <person name="Landis J.B."/>
            <person name="Wickett N.J."/>
            <person name="Johnson M.G."/>
            <person name="Rensing S.A."/>
            <person name="Grimwood J."/>
            <person name="Schmutz J."/>
            <person name="Mcdaniel S.F."/>
        </authorList>
    </citation>
    <scope>NUCLEOTIDE SEQUENCE</scope>
    <source>
        <strain evidence="1">R40</strain>
    </source>
</reference>
<keyword evidence="2" id="KW-1185">Reference proteome</keyword>
<dbReference type="AlphaFoldDB" id="A0A8T0HT93"/>
<name>A0A8T0HT93_CERPU</name>
<gene>
    <name evidence="1" type="ORF">KC19_VG240600</name>
</gene>
<evidence type="ECO:0000313" key="1">
    <source>
        <dbReference type="EMBL" id="KAG0574174.1"/>
    </source>
</evidence>